<evidence type="ECO:0000313" key="2">
    <source>
        <dbReference type="EMBL" id="PWA35762.1"/>
    </source>
</evidence>
<name>A0A2U1KG73_ARTAN</name>
<dbReference type="EMBL" id="PKPP01019412">
    <property type="protein sequence ID" value="PWA35762.1"/>
    <property type="molecule type" value="Genomic_DNA"/>
</dbReference>
<keyword evidence="3" id="KW-1185">Reference proteome</keyword>
<reference evidence="2 3" key="1">
    <citation type="journal article" date="2018" name="Mol. Plant">
        <title>The genome of Artemisia annua provides insight into the evolution of Asteraceae family and artemisinin biosynthesis.</title>
        <authorList>
            <person name="Shen Q."/>
            <person name="Zhang L."/>
            <person name="Liao Z."/>
            <person name="Wang S."/>
            <person name="Yan T."/>
            <person name="Shi P."/>
            <person name="Liu M."/>
            <person name="Fu X."/>
            <person name="Pan Q."/>
            <person name="Wang Y."/>
            <person name="Lv Z."/>
            <person name="Lu X."/>
            <person name="Zhang F."/>
            <person name="Jiang W."/>
            <person name="Ma Y."/>
            <person name="Chen M."/>
            <person name="Hao X."/>
            <person name="Li L."/>
            <person name="Tang Y."/>
            <person name="Lv G."/>
            <person name="Zhou Y."/>
            <person name="Sun X."/>
            <person name="Brodelius P.E."/>
            <person name="Rose J.K.C."/>
            <person name="Tang K."/>
        </authorList>
    </citation>
    <scope>NUCLEOTIDE SEQUENCE [LARGE SCALE GENOMIC DNA]</scope>
    <source>
        <strain evidence="3">cv. Huhao1</strain>
        <tissue evidence="2">Leaf</tissue>
    </source>
</reference>
<dbReference type="OrthoDB" id="1711043at2759"/>
<evidence type="ECO:0000259" key="1">
    <source>
        <dbReference type="Pfam" id="PF11886"/>
    </source>
</evidence>
<dbReference type="Pfam" id="PF11886">
    <property type="entry name" value="TOC159_MAD"/>
    <property type="match status" value="1"/>
</dbReference>
<accession>A0A2U1KG73</accession>
<feature type="domain" description="Translocase of chloroplast 159/132 membrane anchor" evidence="1">
    <location>
        <begin position="20"/>
        <end position="68"/>
    </location>
</feature>
<dbReference type="InterPro" id="IPR024283">
    <property type="entry name" value="TOC159_MAD"/>
</dbReference>
<dbReference type="Proteomes" id="UP000245207">
    <property type="component" value="Unassembled WGS sequence"/>
</dbReference>
<sequence>MLEVYPEMILKLNHVAFSHISGTLDFGLHHQVTKDKRYANLQMEVSNAMKHGKSKSTIVAFELQTVGK</sequence>
<gene>
    <name evidence="2" type="ORF">CTI12_AA606440</name>
</gene>
<protein>
    <submittedName>
        <fullName evidence="2">Chloroplast protein import component Toc86/159</fullName>
    </submittedName>
</protein>
<comment type="caution">
    <text evidence="2">The sequence shown here is derived from an EMBL/GenBank/DDBJ whole genome shotgun (WGS) entry which is preliminary data.</text>
</comment>
<organism evidence="2 3">
    <name type="scientific">Artemisia annua</name>
    <name type="common">Sweet wormwood</name>
    <dbReference type="NCBI Taxonomy" id="35608"/>
    <lineage>
        <taxon>Eukaryota</taxon>
        <taxon>Viridiplantae</taxon>
        <taxon>Streptophyta</taxon>
        <taxon>Embryophyta</taxon>
        <taxon>Tracheophyta</taxon>
        <taxon>Spermatophyta</taxon>
        <taxon>Magnoliopsida</taxon>
        <taxon>eudicotyledons</taxon>
        <taxon>Gunneridae</taxon>
        <taxon>Pentapetalae</taxon>
        <taxon>asterids</taxon>
        <taxon>campanulids</taxon>
        <taxon>Asterales</taxon>
        <taxon>Asteraceae</taxon>
        <taxon>Asteroideae</taxon>
        <taxon>Anthemideae</taxon>
        <taxon>Artemisiinae</taxon>
        <taxon>Artemisia</taxon>
    </lineage>
</organism>
<proteinExistence type="predicted"/>
<dbReference type="AlphaFoldDB" id="A0A2U1KG73"/>
<evidence type="ECO:0000313" key="3">
    <source>
        <dbReference type="Proteomes" id="UP000245207"/>
    </source>
</evidence>